<dbReference type="EMBL" id="FQXJ01000032">
    <property type="protein sequence ID" value="SHI99866.1"/>
    <property type="molecule type" value="Genomic_DNA"/>
</dbReference>
<protein>
    <submittedName>
        <fullName evidence="1">Uncharacterized protein</fullName>
    </submittedName>
</protein>
<accession>A0A1M6FQC1</accession>
<sequence length="59" mass="6744">MLLKNLILAYSYCDVCGEEKKTEMVCCNYTYTNELDDISITEESCWSICNECSNSLNQA</sequence>
<reference evidence="2" key="1">
    <citation type="submission" date="2016-11" db="EMBL/GenBank/DDBJ databases">
        <authorList>
            <person name="Varghese N."/>
            <person name="Submissions S."/>
        </authorList>
    </citation>
    <scope>NUCLEOTIDE SEQUENCE [LARGE SCALE GENOMIC DNA]</scope>
    <source>
        <strain evidence="2">DSM 15449</strain>
    </source>
</reference>
<dbReference type="STRING" id="1121420.SAMN02746098_04985"/>
<dbReference type="Proteomes" id="UP000183954">
    <property type="component" value="Unassembled WGS sequence"/>
</dbReference>
<keyword evidence="2" id="KW-1185">Reference proteome</keyword>
<organism evidence="1 2">
    <name type="scientific">Desulfosporosinus lacus DSM 15449</name>
    <dbReference type="NCBI Taxonomy" id="1121420"/>
    <lineage>
        <taxon>Bacteria</taxon>
        <taxon>Bacillati</taxon>
        <taxon>Bacillota</taxon>
        <taxon>Clostridia</taxon>
        <taxon>Eubacteriales</taxon>
        <taxon>Desulfitobacteriaceae</taxon>
        <taxon>Desulfosporosinus</taxon>
    </lineage>
</organism>
<gene>
    <name evidence="1" type="ORF">SAMN02746098_04985</name>
</gene>
<proteinExistence type="predicted"/>
<name>A0A1M6FQC1_9FIRM</name>
<evidence type="ECO:0000313" key="2">
    <source>
        <dbReference type="Proteomes" id="UP000183954"/>
    </source>
</evidence>
<evidence type="ECO:0000313" key="1">
    <source>
        <dbReference type="EMBL" id="SHI99866.1"/>
    </source>
</evidence>
<dbReference type="AlphaFoldDB" id="A0A1M6FQC1"/>